<name>A0A1R0H4J3_9FUNG</name>
<reference evidence="3 4" key="1">
    <citation type="journal article" date="2016" name="Mol. Biol. Evol.">
        <title>Genome-Wide Survey of Gut Fungi (Harpellales) Reveals the First Horizontally Transferred Ubiquitin Gene from a Mosquito Host.</title>
        <authorList>
            <person name="Wang Y."/>
            <person name="White M.M."/>
            <person name="Kvist S."/>
            <person name="Moncalvo J.M."/>
        </authorList>
    </citation>
    <scope>NUCLEOTIDE SEQUENCE [LARGE SCALE GENOMIC DNA]</scope>
    <source>
        <strain evidence="3 4">ALG-7-W6</strain>
    </source>
</reference>
<evidence type="ECO:0000256" key="1">
    <source>
        <dbReference type="ARBA" id="ARBA00004496"/>
    </source>
</evidence>
<protein>
    <submittedName>
        <fullName evidence="3">Uncharacterized protein</fullName>
    </submittedName>
</protein>
<dbReference type="PANTHER" id="PTHR45994">
    <property type="entry name" value="FI21225P1"/>
    <property type="match status" value="1"/>
</dbReference>
<keyword evidence="2" id="KW-0963">Cytoplasm</keyword>
<dbReference type="InterPro" id="IPR011989">
    <property type="entry name" value="ARM-like"/>
</dbReference>
<dbReference type="GO" id="GO:0005737">
    <property type="term" value="C:cytoplasm"/>
    <property type="evidence" value="ECO:0007669"/>
    <property type="project" value="UniProtKB-SubCell"/>
</dbReference>
<accession>A0A1R0H4J3</accession>
<evidence type="ECO:0000313" key="3">
    <source>
        <dbReference type="EMBL" id="OLY84090.1"/>
    </source>
</evidence>
<evidence type="ECO:0000256" key="2">
    <source>
        <dbReference type="ARBA" id="ARBA00022490"/>
    </source>
</evidence>
<comment type="caution">
    <text evidence="3">The sequence shown here is derived from an EMBL/GenBank/DDBJ whole genome shotgun (WGS) entry which is preliminary data.</text>
</comment>
<organism evidence="3 4">
    <name type="scientific">Smittium mucronatum</name>
    <dbReference type="NCBI Taxonomy" id="133383"/>
    <lineage>
        <taxon>Eukaryota</taxon>
        <taxon>Fungi</taxon>
        <taxon>Fungi incertae sedis</taxon>
        <taxon>Zoopagomycota</taxon>
        <taxon>Kickxellomycotina</taxon>
        <taxon>Harpellomycetes</taxon>
        <taxon>Harpellales</taxon>
        <taxon>Legeriomycetaceae</taxon>
        <taxon>Smittium</taxon>
    </lineage>
</organism>
<evidence type="ECO:0000313" key="4">
    <source>
        <dbReference type="Proteomes" id="UP000187455"/>
    </source>
</evidence>
<dbReference type="OrthoDB" id="199930at2759"/>
<gene>
    <name evidence="3" type="ORF">AYI68_g1757</name>
</gene>
<dbReference type="Gene3D" id="1.25.10.10">
    <property type="entry name" value="Leucine-rich Repeat Variant"/>
    <property type="match status" value="1"/>
</dbReference>
<comment type="subcellular location">
    <subcellularLocation>
        <location evidence="1">Cytoplasm</location>
    </subcellularLocation>
</comment>
<dbReference type="EMBL" id="LSSL01000621">
    <property type="protein sequence ID" value="OLY84090.1"/>
    <property type="molecule type" value="Genomic_DNA"/>
</dbReference>
<dbReference type="STRING" id="133383.A0A1R0H4J3"/>
<sequence length="1092" mass="120892">MESDPKQKIPQDVLELTRLLNDSSFSSSSSKDQKNPSSFSGHTNSELFSKISLLFSDSFIINLIEAPSALVFDTLDSTILLKNLLQNISLSNHLSNTQQALLISLYFNFIKLKHSSKVPDFYSYSNYPKFSSFNSNFHKTVNLLLDVLNSDLIGNSEKSLFFLESLLNLWNSKTSSTSPNNTDTAFVFDPLNVFNYQSVCKIVPDALYHSISSSNSLSSTILSSIKITFNQIFFYCTFNKDVQLSLNFVQQIIKLTSLPDFFIKNIFFNSSFMLDLYSDEYPLLSPKNVSSKKINGPTIQLLFIAGSSDKLLSRASSVLLTLVLQKIENHQSSLEEDKFEFSQFTASSQEILFEWLNSTAQSDKSRGLQAITSSFHAQNSKFGPNLLASKNLVSSIFDSYENDSPRTTLFLLNSIGSILTRNECRSYVLRYGSQFLSTFVFKITSFSKSSPPASTLDSEILLSAANVFSKLSTTETFSSDSYPQNNAPDLPTDTPSISELDSEDLNMPFILIPAIDLLNFYSEFLQSSNSLNLELVELIAEGLGYLSLQSVLKNPFCHSFALFSELLKYSSTESSSLSQNHSPKKTSHNDSALSISFALISIISNLVYRRPLLTEDEISAAKLRKAAMKKSKNESKDYSVSNNESHESLVDMLESSDSVNKRCLLLSKIGSDSTPHLLPFLVSSFKFINDGSSVSSSSTKIDLVIDAVHSFLFVPQLRGRFVQLGVVKNLVLNSTILEKSKPLTSKARVKGSFSIKEFETNSRDFIVAKSLSKIAISIPPDLAFPPSGSITANSLIPPFLSLCVSTSHDQLCIFEALLALTNFSASSSYNYSASSDSNAISHRDPAYDLVNTYHGLDVIDMLVLSSNKLIRRASVELICNLVATVETAFMHFISGSEDIPLISKASFDKISNSKLESIDIPSQYGISDKYRSHKLHLLAALSDIDFEQILHPKDPPTSDNYEFDSKTSLAALGAISTLVNHPYAARFLICCHPRFFSTIKSILKSDLYDFIYRAVVILSTTLSHLSETEITDRIKNDSEIVSLLIPLGVINSPKFKKGLLDIDGNKVPSSNYGPIIESASNCIQVLESSAQN</sequence>
<keyword evidence="4" id="KW-1185">Reference proteome</keyword>
<dbReference type="SUPFAM" id="SSF48371">
    <property type="entry name" value="ARM repeat"/>
    <property type="match status" value="1"/>
</dbReference>
<dbReference type="GO" id="GO:0051879">
    <property type="term" value="F:Hsp90 protein binding"/>
    <property type="evidence" value="ECO:0007669"/>
    <property type="project" value="TreeGrafter"/>
</dbReference>
<dbReference type="Proteomes" id="UP000187455">
    <property type="component" value="Unassembled WGS sequence"/>
</dbReference>
<dbReference type="PANTHER" id="PTHR45994:SF1">
    <property type="entry name" value="FI21225P1"/>
    <property type="match status" value="1"/>
</dbReference>
<proteinExistence type="predicted"/>
<dbReference type="InterPro" id="IPR016024">
    <property type="entry name" value="ARM-type_fold"/>
</dbReference>
<dbReference type="AlphaFoldDB" id="A0A1R0H4J3"/>